<protein>
    <recommendedName>
        <fullName evidence="3">Peptidase S1 domain-containing protein</fullName>
    </recommendedName>
</protein>
<evidence type="ECO:0008006" key="3">
    <source>
        <dbReference type="Google" id="ProtNLM"/>
    </source>
</evidence>
<dbReference type="Gene3D" id="2.40.10.10">
    <property type="entry name" value="Trypsin-like serine proteases"/>
    <property type="match status" value="1"/>
</dbReference>
<sequence length="113" mass="12881">MDFLKITAFSSIDRKSPQILIGYHICGAPIISRVHALSAAHYFVGDHITPLDITLNAGSNKRYDGGTEYTVSKILLHVLFSERKPKIFDYYISIIKIHGFFEFSCYKIQLLQL</sequence>
<organism evidence="1 2">
    <name type="scientific">Cloeon dipterum</name>
    <dbReference type="NCBI Taxonomy" id="197152"/>
    <lineage>
        <taxon>Eukaryota</taxon>
        <taxon>Metazoa</taxon>
        <taxon>Ecdysozoa</taxon>
        <taxon>Arthropoda</taxon>
        <taxon>Hexapoda</taxon>
        <taxon>Insecta</taxon>
        <taxon>Pterygota</taxon>
        <taxon>Palaeoptera</taxon>
        <taxon>Ephemeroptera</taxon>
        <taxon>Pisciforma</taxon>
        <taxon>Baetidae</taxon>
        <taxon>Cloeon</taxon>
    </lineage>
</organism>
<proteinExistence type="predicted"/>
<evidence type="ECO:0000313" key="1">
    <source>
        <dbReference type="EMBL" id="CAB3361302.1"/>
    </source>
</evidence>
<dbReference type="AlphaFoldDB" id="A0A8S1BPI5"/>
<name>A0A8S1BPI5_9INSE</name>
<dbReference type="Proteomes" id="UP000494165">
    <property type="component" value="Unassembled WGS sequence"/>
</dbReference>
<dbReference type="InterPro" id="IPR043504">
    <property type="entry name" value="Peptidase_S1_PA_chymotrypsin"/>
</dbReference>
<accession>A0A8S1BPI5</accession>
<evidence type="ECO:0000313" key="2">
    <source>
        <dbReference type="Proteomes" id="UP000494165"/>
    </source>
</evidence>
<comment type="caution">
    <text evidence="1">The sequence shown here is derived from an EMBL/GenBank/DDBJ whole genome shotgun (WGS) entry which is preliminary data.</text>
</comment>
<reference evidence="1 2" key="1">
    <citation type="submission" date="2020-04" db="EMBL/GenBank/DDBJ databases">
        <authorList>
            <person name="Alioto T."/>
            <person name="Alioto T."/>
            <person name="Gomez Garrido J."/>
        </authorList>
    </citation>
    <scope>NUCLEOTIDE SEQUENCE [LARGE SCALE GENOMIC DNA]</scope>
</reference>
<dbReference type="OrthoDB" id="10059102at2759"/>
<dbReference type="EMBL" id="CADEPI010000005">
    <property type="protein sequence ID" value="CAB3361302.1"/>
    <property type="molecule type" value="Genomic_DNA"/>
</dbReference>
<dbReference type="InterPro" id="IPR009003">
    <property type="entry name" value="Peptidase_S1_PA"/>
</dbReference>
<dbReference type="SUPFAM" id="SSF50494">
    <property type="entry name" value="Trypsin-like serine proteases"/>
    <property type="match status" value="1"/>
</dbReference>
<keyword evidence="2" id="KW-1185">Reference proteome</keyword>
<gene>
    <name evidence="1" type="ORF">CLODIP_2_CD11498</name>
</gene>